<dbReference type="Proteomes" id="UP000325316">
    <property type="component" value="Segment"/>
</dbReference>
<organism evidence="1 2">
    <name type="scientific">Klebsiella phage vB_KaeM_KaAlpha</name>
    <dbReference type="NCBI Taxonomy" id="2591367"/>
    <lineage>
        <taxon>Viruses</taxon>
        <taxon>Duplodnaviria</taxon>
        <taxon>Heunggongvirae</taxon>
        <taxon>Uroviricota</taxon>
        <taxon>Caudoviricetes</taxon>
        <taxon>Pantevenvirales</taxon>
        <taxon>Straboviridae</taxon>
        <taxon>Tevenvirinae</taxon>
        <taxon>Karamvirus</taxon>
        <taxon>Karamvirus pg7</taxon>
    </lineage>
</organism>
<dbReference type="InterPro" id="IPR024362">
    <property type="entry name" value="DUF2685"/>
</dbReference>
<sequence length="63" mass="6925">MLITEETIMSEKICAVCKQPIDSALVVETDKGPVHPGACYNYAIELPVSESAEEQLNETQLLM</sequence>
<name>A0A5B9NK22_9CAUD</name>
<accession>A0A5B9NK22</accession>
<evidence type="ECO:0000313" key="2">
    <source>
        <dbReference type="Proteomes" id="UP000325316"/>
    </source>
</evidence>
<proteinExistence type="predicted"/>
<dbReference type="Pfam" id="PF10886">
    <property type="entry name" value="DUF2685"/>
    <property type="match status" value="1"/>
</dbReference>
<evidence type="ECO:0000313" key="1">
    <source>
        <dbReference type="EMBL" id="QEG13245.1"/>
    </source>
</evidence>
<gene>
    <name evidence="1" type="ORF">KAALPHA_227</name>
</gene>
<protein>
    <submittedName>
        <fullName evidence="1">Uncharacterized protein</fullName>
    </submittedName>
</protein>
<dbReference type="EMBL" id="MN013084">
    <property type="protein sequence ID" value="QEG13245.1"/>
    <property type="molecule type" value="Genomic_DNA"/>
</dbReference>
<reference evidence="1 2" key="1">
    <citation type="submission" date="2019-04" db="EMBL/GenBank/DDBJ databases">
        <authorList>
            <person name="Anderson K.J."/>
            <person name="Thurgood T.L."/>
            <person name="Sharma R."/>
            <person name="Arens D.K."/>
            <person name="Kruger J.L."/>
            <person name="Thompson D.W."/>
            <person name="Casjens S."/>
            <person name="Grose J.H."/>
        </authorList>
    </citation>
    <scope>NUCLEOTIDE SEQUENCE [LARGE SCALE GENOMIC DNA]</scope>
</reference>